<accession>A0A8J2SDL0</accession>
<organism evidence="3 4">
    <name type="scientific">Pelagomonas calceolata</name>
    <dbReference type="NCBI Taxonomy" id="35677"/>
    <lineage>
        <taxon>Eukaryota</taxon>
        <taxon>Sar</taxon>
        <taxon>Stramenopiles</taxon>
        <taxon>Ochrophyta</taxon>
        <taxon>Pelagophyceae</taxon>
        <taxon>Pelagomonadales</taxon>
        <taxon>Pelagomonadaceae</taxon>
        <taxon>Pelagomonas</taxon>
    </lineage>
</organism>
<evidence type="ECO:0000256" key="2">
    <source>
        <dbReference type="SAM" id="SignalP"/>
    </source>
</evidence>
<name>A0A8J2SDL0_9STRA</name>
<dbReference type="SUPFAM" id="SSF48452">
    <property type="entry name" value="TPR-like"/>
    <property type="match status" value="1"/>
</dbReference>
<dbReference type="OrthoDB" id="439127at2759"/>
<feature type="region of interest" description="Disordered" evidence="1">
    <location>
        <begin position="269"/>
        <end position="294"/>
    </location>
</feature>
<dbReference type="Proteomes" id="UP000789595">
    <property type="component" value="Unassembled WGS sequence"/>
</dbReference>
<dbReference type="AlphaFoldDB" id="A0A8J2SDL0"/>
<keyword evidence="2" id="KW-0732">Signal</keyword>
<evidence type="ECO:0000313" key="3">
    <source>
        <dbReference type="EMBL" id="CAH0365624.1"/>
    </source>
</evidence>
<keyword evidence="4" id="KW-1185">Reference proteome</keyword>
<reference evidence="3" key="1">
    <citation type="submission" date="2021-11" db="EMBL/GenBank/DDBJ databases">
        <authorList>
            <consortium name="Genoscope - CEA"/>
            <person name="William W."/>
        </authorList>
    </citation>
    <scope>NUCLEOTIDE SEQUENCE</scope>
</reference>
<protein>
    <submittedName>
        <fullName evidence="3">Uncharacterized protein</fullName>
    </submittedName>
</protein>
<evidence type="ECO:0000313" key="4">
    <source>
        <dbReference type="Proteomes" id="UP000789595"/>
    </source>
</evidence>
<feature type="chain" id="PRO_5035246104" evidence="2">
    <location>
        <begin position="18"/>
        <end position="320"/>
    </location>
</feature>
<dbReference type="InterPro" id="IPR011990">
    <property type="entry name" value="TPR-like_helical_dom_sf"/>
</dbReference>
<evidence type="ECO:0000256" key="1">
    <source>
        <dbReference type="SAM" id="MobiDB-lite"/>
    </source>
</evidence>
<dbReference type="NCBIfam" id="NF047558">
    <property type="entry name" value="TPR_END_plus"/>
    <property type="match status" value="1"/>
</dbReference>
<dbReference type="EMBL" id="CAKKNE010000001">
    <property type="protein sequence ID" value="CAH0365624.1"/>
    <property type="molecule type" value="Genomic_DNA"/>
</dbReference>
<comment type="caution">
    <text evidence="3">The sequence shown here is derived from an EMBL/GenBank/DDBJ whole genome shotgun (WGS) entry which is preliminary data.</text>
</comment>
<gene>
    <name evidence="3" type="ORF">PECAL_1P20720</name>
</gene>
<proteinExistence type="predicted"/>
<feature type="signal peptide" evidence="2">
    <location>
        <begin position="1"/>
        <end position="17"/>
    </location>
</feature>
<sequence length="320" mass="33388">MRLSLLLISLTAPRAAAFQSPQAPRPIIVRHSTPPDDGTFGSDGPMMAADPEAEFAALEAMAQANAAPAAPAAAPAAAAAAPEPQSYAEAEALALELCAVAAAAGGVVGSPGDEGEARRLYGEAVALFEQALKLPGDDYDVRRVSAQNSPVGGAPVLRDLERVTFPSVLQRQTAHYNIACCRAKLGQGVEALDALETALSLGFDDFQLVQREGDFSAIRGDVDRLVARFKPKGLFKDVSFPEPRGAPGGLDQADAPSLFGVGLPTLPNPFGGGEKKEKSAPSLPSLPNPFGGLMDGIKKGIDQLDDIVDLKDDGQKKRRR</sequence>
<dbReference type="Gene3D" id="1.25.40.10">
    <property type="entry name" value="Tetratricopeptide repeat domain"/>
    <property type="match status" value="1"/>
</dbReference>